<dbReference type="AlphaFoldDB" id="A0A498HGB9"/>
<dbReference type="EMBL" id="RDQH01000343">
    <property type="protein sequence ID" value="RXH68377.1"/>
    <property type="molecule type" value="Genomic_DNA"/>
</dbReference>
<organism evidence="1 2">
    <name type="scientific">Malus domestica</name>
    <name type="common">Apple</name>
    <name type="synonym">Pyrus malus</name>
    <dbReference type="NCBI Taxonomy" id="3750"/>
    <lineage>
        <taxon>Eukaryota</taxon>
        <taxon>Viridiplantae</taxon>
        <taxon>Streptophyta</taxon>
        <taxon>Embryophyta</taxon>
        <taxon>Tracheophyta</taxon>
        <taxon>Spermatophyta</taxon>
        <taxon>Magnoliopsida</taxon>
        <taxon>eudicotyledons</taxon>
        <taxon>Gunneridae</taxon>
        <taxon>Pentapetalae</taxon>
        <taxon>rosids</taxon>
        <taxon>fabids</taxon>
        <taxon>Rosales</taxon>
        <taxon>Rosaceae</taxon>
        <taxon>Amygdaloideae</taxon>
        <taxon>Maleae</taxon>
        <taxon>Malus</taxon>
    </lineage>
</organism>
<proteinExistence type="predicted"/>
<evidence type="ECO:0000313" key="1">
    <source>
        <dbReference type="EMBL" id="RXH68377.1"/>
    </source>
</evidence>
<keyword evidence="2" id="KW-1185">Reference proteome</keyword>
<accession>A0A498HGB9</accession>
<protein>
    <submittedName>
        <fullName evidence="1">Uncharacterized protein</fullName>
    </submittedName>
</protein>
<name>A0A498HGB9_MALDO</name>
<comment type="caution">
    <text evidence="1">The sequence shown here is derived from an EMBL/GenBank/DDBJ whole genome shotgun (WGS) entry which is preliminary data.</text>
</comment>
<sequence>MTDAIVKLNSIGVSIGEKQLVFMILLVLPNMFSQLKVSYNTQDKSWIVDKLIALCVQEKNC</sequence>
<gene>
    <name evidence="1" type="ORF">DVH24_030710</name>
</gene>
<reference evidence="1 2" key="1">
    <citation type="submission" date="2018-10" db="EMBL/GenBank/DDBJ databases">
        <title>A high-quality apple genome assembly.</title>
        <authorList>
            <person name="Hu J."/>
        </authorList>
    </citation>
    <scope>NUCLEOTIDE SEQUENCE [LARGE SCALE GENOMIC DNA]</scope>
    <source>
        <strain evidence="2">cv. HFTH1</strain>
        <tissue evidence="1">Young leaf</tissue>
    </source>
</reference>
<evidence type="ECO:0000313" key="2">
    <source>
        <dbReference type="Proteomes" id="UP000290289"/>
    </source>
</evidence>
<dbReference type="Proteomes" id="UP000290289">
    <property type="component" value="Chromosome 17"/>
</dbReference>